<dbReference type="InterPro" id="IPR001967">
    <property type="entry name" value="Peptidase_S11_N"/>
</dbReference>
<dbReference type="Gene3D" id="3.40.710.10">
    <property type="entry name" value="DD-peptidase/beta-lactamase superfamily"/>
    <property type="match status" value="1"/>
</dbReference>
<gene>
    <name evidence="3" type="ORF">ABEU20_001585</name>
</gene>
<evidence type="ECO:0000256" key="1">
    <source>
        <dbReference type="SAM" id="Phobius"/>
    </source>
</evidence>
<evidence type="ECO:0000313" key="4">
    <source>
        <dbReference type="Proteomes" id="UP001629745"/>
    </source>
</evidence>
<dbReference type="Pfam" id="PF00768">
    <property type="entry name" value="Peptidase_S11"/>
    <property type="match status" value="1"/>
</dbReference>
<evidence type="ECO:0000313" key="3">
    <source>
        <dbReference type="EMBL" id="MFM1723024.1"/>
    </source>
</evidence>
<comment type="caution">
    <text evidence="3">The sequence shown here is derived from an EMBL/GenBank/DDBJ whole genome shotgun (WGS) entry which is preliminary data.</text>
</comment>
<dbReference type="GO" id="GO:0004180">
    <property type="term" value="F:carboxypeptidase activity"/>
    <property type="evidence" value="ECO:0007669"/>
    <property type="project" value="UniProtKB-KW"/>
</dbReference>
<protein>
    <submittedName>
        <fullName evidence="3">D-alanyl-D-alanine carboxypeptidase</fullName>
    </submittedName>
</protein>
<keyword evidence="3" id="KW-0378">Hydrolase</keyword>
<keyword evidence="3" id="KW-0121">Carboxypeptidase</keyword>
<dbReference type="RefSeq" id="WP_420163592.1">
    <property type="nucleotide sequence ID" value="NZ_JBDLNV010000002.1"/>
</dbReference>
<dbReference type="PANTHER" id="PTHR21581">
    <property type="entry name" value="D-ALANYL-D-ALANINE CARBOXYPEPTIDASE"/>
    <property type="match status" value="1"/>
</dbReference>
<evidence type="ECO:0000259" key="2">
    <source>
        <dbReference type="Pfam" id="PF00768"/>
    </source>
</evidence>
<proteinExistence type="predicted"/>
<reference evidence="3 4" key="1">
    <citation type="submission" date="2023-11" db="EMBL/GenBank/DDBJ databases">
        <authorList>
            <person name="Val-Calvo J."/>
            <person name="Scortti M."/>
            <person name="Vazquez-Boland J."/>
        </authorList>
    </citation>
    <scope>NUCLEOTIDE SEQUENCE [LARGE SCALE GENOMIC DNA]</scope>
    <source>
        <strain evidence="3 4">PAM 2766</strain>
    </source>
</reference>
<keyword evidence="1" id="KW-1133">Transmembrane helix</keyword>
<dbReference type="PANTHER" id="PTHR21581:SF33">
    <property type="entry name" value="D-ALANYL-D-ALANINE CARBOXYPEPTIDASE DACB"/>
    <property type="match status" value="1"/>
</dbReference>
<dbReference type="InterPro" id="IPR012338">
    <property type="entry name" value="Beta-lactam/transpept-like"/>
</dbReference>
<keyword evidence="1" id="KW-0812">Transmembrane</keyword>
<feature type="domain" description="Peptidase S11 D-alanyl-D-alanine carboxypeptidase A N-terminal" evidence="2">
    <location>
        <begin position="68"/>
        <end position="260"/>
    </location>
</feature>
<keyword evidence="1" id="KW-0472">Membrane</keyword>
<feature type="transmembrane region" description="Helical" evidence="1">
    <location>
        <begin position="7"/>
        <end position="26"/>
    </location>
</feature>
<accession>A0ABW9FBW9</accession>
<organism evidence="3 4">
    <name type="scientific">Rhodococcus parequi</name>
    <dbReference type="NCBI Taxonomy" id="3137122"/>
    <lineage>
        <taxon>Bacteria</taxon>
        <taxon>Bacillati</taxon>
        <taxon>Actinomycetota</taxon>
        <taxon>Actinomycetes</taxon>
        <taxon>Mycobacteriales</taxon>
        <taxon>Nocardiaceae</taxon>
        <taxon>Rhodococcus</taxon>
    </lineage>
</organism>
<name>A0ABW9FBW9_9NOCA</name>
<dbReference type="Proteomes" id="UP001629745">
    <property type="component" value="Unassembled WGS sequence"/>
</dbReference>
<keyword evidence="3" id="KW-0645">Protease</keyword>
<sequence length="297" mass="30571">MHMLRRGLVLPIAVVILLVGATLWFVDVMSRPGSGGPVGLARPGAATAYSFADDVAGEIRGRGARQARPRPTASTAKIITALAVLDRKPLAPGEDGPMLTMTEADADLYRDYADRGGSAVAVGAGQELSEYEMLVGMLLPSANNLADTLAVWAFGSLDEYRTAATELVRSLGMTSTTVGTDASGFSPSTTSTARDLTLLAAAAVRHPVVAEIVARDRAVLSGVGAVYNTNSLLGRPGVVGLKTGTTTEAGGVFLFAAKVGAAGRLVVGAVQGEGRSADDAIDRASRLLDEITTDESQ</sequence>
<dbReference type="EMBL" id="JBDLNV010000002">
    <property type="protein sequence ID" value="MFM1723024.1"/>
    <property type="molecule type" value="Genomic_DNA"/>
</dbReference>
<keyword evidence="4" id="KW-1185">Reference proteome</keyword>
<dbReference type="SUPFAM" id="SSF56601">
    <property type="entry name" value="beta-lactamase/transpeptidase-like"/>
    <property type="match status" value="1"/>
</dbReference>